<reference evidence="1 2" key="1">
    <citation type="journal article" date="2016" name="Nat. Commun.">
        <title>Thousands of microbial genomes shed light on interconnected biogeochemical processes in an aquifer system.</title>
        <authorList>
            <person name="Anantharaman K."/>
            <person name="Brown C.T."/>
            <person name="Hug L.A."/>
            <person name="Sharon I."/>
            <person name="Castelle C.J."/>
            <person name="Probst A.J."/>
            <person name="Thomas B.C."/>
            <person name="Singh A."/>
            <person name="Wilkins M.J."/>
            <person name="Karaoz U."/>
            <person name="Brodie E.L."/>
            <person name="Williams K.H."/>
            <person name="Hubbard S.S."/>
            <person name="Banfield J.F."/>
        </authorList>
    </citation>
    <scope>NUCLEOTIDE SEQUENCE [LARGE SCALE GENOMIC DNA]</scope>
</reference>
<dbReference type="NCBIfam" id="TIGR01509">
    <property type="entry name" value="HAD-SF-IA-v3"/>
    <property type="match status" value="1"/>
</dbReference>
<dbReference type="Gene3D" id="3.40.50.1000">
    <property type="entry name" value="HAD superfamily/HAD-like"/>
    <property type="match status" value="1"/>
</dbReference>
<dbReference type="InterPro" id="IPR023214">
    <property type="entry name" value="HAD_sf"/>
</dbReference>
<gene>
    <name evidence="1" type="ORF">A2628_03250</name>
</gene>
<dbReference type="SUPFAM" id="SSF56784">
    <property type="entry name" value="HAD-like"/>
    <property type="match status" value="1"/>
</dbReference>
<protein>
    <submittedName>
        <fullName evidence="1">Uncharacterized protein</fullName>
    </submittedName>
</protein>
<dbReference type="InterPro" id="IPR006439">
    <property type="entry name" value="HAD-SF_hydro_IA"/>
</dbReference>
<proteinExistence type="predicted"/>
<comment type="caution">
    <text evidence="1">The sequence shown here is derived from an EMBL/GenBank/DDBJ whole genome shotgun (WGS) entry which is preliminary data.</text>
</comment>
<dbReference type="PANTHER" id="PTHR43611:SF3">
    <property type="entry name" value="FLAVIN MONONUCLEOTIDE HYDROLASE 1, CHLOROPLATIC"/>
    <property type="match status" value="1"/>
</dbReference>
<dbReference type="EMBL" id="MGGL01000013">
    <property type="protein sequence ID" value="OGM26351.1"/>
    <property type="molecule type" value="Genomic_DNA"/>
</dbReference>
<accession>A0A1F7YG87</accession>
<dbReference type="AlphaFoldDB" id="A0A1F7YG87"/>
<evidence type="ECO:0000313" key="2">
    <source>
        <dbReference type="Proteomes" id="UP000179221"/>
    </source>
</evidence>
<dbReference type="PANTHER" id="PTHR43611">
    <property type="entry name" value="ALPHA-D-GLUCOSE 1-PHOSPHATE PHOSPHATASE"/>
    <property type="match status" value="1"/>
</dbReference>
<dbReference type="Pfam" id="PF00702">
    <property type="entry name" value="Hydrolase"/>
    <property type="match status" value="1"/>
</dbReference>
<dbReference type="SFLD" id="SFLDG01129">
    <property type="entry name" value="C1.5:_HAD__Beta-PGM__Phosphata"/>
    <property type="match status" value="1"/>
</dbReference>
<sequence length="212" mass="24721">MIKFIYFDVGGVVIRDFSGTNKWSVLKNVIGVKKENNKEFDLLYDKYEKEELCLTRNVDTLVPIFSKKFGINFPPEFSMLEYFINNFDNNRSLWPILRRIKKTYRIGLLTNMYIGMFDDIKNKGLLPPVEWEITIDSTKVGLQKPDPKIFDLAQKQSGVNNSEILFVDNNQKNIDAAEKFGWQTFYYDSSNHEVSCKKLSDLFAKSKPDINQ</sequence>
<dbReference type="SFLD" id="SFLDS00003">
    <property type="entry name" value="Haloacid_Dehalogenase"/>
    <property type="match status" value="1"/>
</dbReference>
<organism evidence="1 2">
    <name type="scientific">Candidatus Woesebacteria bacterium RIFCSPHIGHO2_01_FULL_40_22</name>
    <dbReference type="NCBI Taxonomy" id="1802499"/>
    <lineage>
        <taxon>Bacteria</taxon>
        <taxon>Candidatus Woeseibacteriota</taxon>
    </lineage>
</organism>
<name>A0A1F7YG87_9BACT</name>
<dbReference type="Proteomes" id="UP000179221">
    <property type="component" value="Unassembled WGS sequence"/>
</dbReference>
<dbReference type="InterPro" id="IPR036412">
    <property type="entry name" value="HAD-like_sf"/>
</dbReference>
<evidence type="ECO:0000313" key="1">
    <source>
        <dbReference type="EMBL" id="OGM26351.1"/>
    </source>
</evidence>